<dbReference type="PANTHER" id="PTHR21113">
    <property type="entry name" value="AGAP001705-PA"/>
    <property type="match status" value="1"/>
</dbReference>
<dbReference type="Proteomes" id="UP000094527">
    <property type="component" value="Unassembled WGS sequence"/>
</dbReference>
<reference evidence="2 3" key="1">
    <citation type="journal article" date="2016" name="Genome Biol. Evol.">
        <title>Gene Family Evolution Reflects Adaptation to Soil Environmental Stressors in the Genome of the Collembolan Orchesella cincta.</title>
        <authorList>
            <person name="Faddeeva-Vakhrusheva A."/>
            <person name="Derks M.F."/>
            <person name="Anvar S.Y."/>
            <person name="Agamennone V."/>
            <person name="Suring W."/>
            <person name="Smit S."/>
            <person name="van Straalen N.M."/>
            <person name="Roelofs D."/>
        </authorList>
    </citation>
    <scope>NUCLEOTIDE SEQUENCE [LARGE SCALE GENOMIC DNA]</scope>
    <source>
        <tissue evidence="2">Mixed pool</tissue>
    </source>
</reference>
<name>A0A1D2MF44_ORCCI</name>
<dbReference type="OMA" id="YFHICEL"/>
<dbReference type="Pfam" id="PF03067">
    <property type="entry name" value="LPMO_10"/>
    <property type="match status" value="2"/>
</dbReference>
<feature type="domain" description="Chitin-binding type-4" evidence="1">
    <location>
        <begin position="25"/>
        <end position="219"/>
    </location>
</feature>
<organism evidence="2 3">
    <name type="scientific">Orchesella cincta</name>
    <name type="common">Springtail</name>
    <name type="synonym">Podura cincta</name>
    <dbReference type="NCBI Taxonomy" id="48709"/>
    <lineage>
        <taxon>Eukaryota</taxon>
        <taxon>Metazoa</taxon>
        <taxon>Ecdysozoa</taxon>
        <taxon>Arthropoda</taxon>
        <taxon>Hexapoda</taxon>
        <taxon>Collembola</taxon>
        <taxon>Entomobryomorpha</taxon>
        <taxon>Entomobryoidea</taxon>
        <taxon>Orchesellidae</taxon>
        <taxon>Orchesellinae</taxon>
        <taxon>Orchesella</taxon>
    </lineage>
</organism>
<accession>A0A1D2MF44</accession>
<gene>
    <name evidence="2" type="ORF">Ocin01_15160</name>
</gene>
<protein>
    <recommendedName>
        <fullName evidence="1">Chitin-binding type-4 domain-containing protein</fullName>
    </recommendedName>
</protein>
<sequence length="492" mass="55333">MIYHSLPLSIALVIVNQFTIQVSGHGRLLEPPNRSSLFRCQEFSHLEPPENWDDNALYCGGKLHQHEVNDGKCGVCGDPYDAPIPRANEDGGELYRGIIVRGYRSGDIIPVEVELTTSHKGYFQFRLCAKDDTSSHLDQSCFDEHLLQLADGSGTNYRIPIRGGYYYAEYNLTLPKGVTCQHCVLQWHYEAGNDWNDCMDGSGGLGCGRQENFRGCSDITIFPEDTKAVDRNPNSRFRPGLELSVRVSSHGRLLEPPNRSSIWRCKEFSHLQPPKNWNDNELFCGGRLHQIEVNGGKCGVCGDPYDAPIPRANEDGGELYKGIIVRAYKSGDVIPIEIQLTTSHWGYFQFRLCAKDDQASHLDQACFDEHLLELADGSGTNFPIPVNSVEFYAEYNLTLPKGVTCKHCVLQWHYNTGNHWGICEDGTGANGCGPQENFRACSDIMIMPQDTEFIDRNPNSKFESGEGDEKAWEYDRNALRRCNSTEIVWSEL</sequence>
<feature type="domain" description="Chitin-binding type-4" evidence="1">
    <location>
        <begin position="250"/>
        <end position="444"/>
    </location>
</feature>
<evidence type="ECO:0000259" key="1">
    <source>
        <dbReference type="Pfam" id="PF03067"/>
    </source>
</evidence>
<dbReference type="InterPro" id="IPR004302">
    <property type="entry name" value="Cellulose/chitin-bd_N"/>
</dbReference>
<evidence type="ECO:0000313" key="3">
    <source>
        <dbReference type="Proteomes" id="UP000094527"/>
    </source>
</evidence>
<dbReference type="AlphaFoldDB" id="A0A1D2MF44"/>
<evidence type="ECO:0000313" key="2">
    <source>
        <dbReference type="EMBL" id="ODM91522.1"/>
    </source>
</evidence>
<proteinExistence type="predicted"/>
<comment type="caution">
    <text evidence="2">The sequence shown here is derived from an EMBL/GenBank/DDBJ whole genome shotgun (WGS) entry which is preliminary data.</text>
</comment>
<keyword evidence="3" id="KW-1185">Reference proteome</keyword>
<dbReference type="PANTHER" id="PTHR21113:SF4">
    <property type="entry name" value="CHITIN-BINDING TYPE-4 DOMAIN-CONTAINING PROTEIN"/>
    <property type="match status" value="1"/>
</dbReference>
<dbReference type="OrthoDB" id="64893at2759"/>
<dbReference type="STRING" id="48709.A0A1D2MF44"/>
<dbReference type="EMBL" id="LJIJ01001523">
    <property type="protein sequence ID" value="ODM91522.1"/>
    <property type="molecule type" value="Genomic_DNA"/>
</dbReference>